<dbReference type="GO" id="GO:0005886">
    <property type="term" value="C:plasma membrane"/>
    <property type="evidence" value="ECO:0007669"/>
    <property type="project" value="UniProtKB-SubCell"/>
</dbReference>
<evidence type="ECO:0000256" key="4">
    <source>
        <dbReference type="ARBA" id="ARBA00022692"/>
    </source>
</evidence>
<evidence type="ECO:0000256" key="6">
    <source>
        <dbReference type="ARBA" id="ARBA00022989"/>
    </source>
</evidence>
<feature type="domain" description="T-SNARE coiled-coil homology" evidence="9">
    <location>
        <begin position="122"/>
        <end position="184"/>
    </location>
</feature>
<dbReference type="SMART" id="SM00397">
    <property type="entry name" value="t_SNARE"/>
    <property type="match status" value="1"/>
</dbReference>
<accession>A0A9D5H7Z5</accession>
<organism evidence="10 11">
    <name type="scientific">Dioscorea zingiberensis</name>
    <dbReference type="NCBI Taxonomy" id="325984"/>
    <lineage>
        <taxon>Eukaryota</taxon>
        <taxon>Viridiplantae</taxon>
        <taxon>Streptophyta</taxon>
        <taxon>Embryophyta</taxon>
        <taxon>Tracheophyta</taxon>
        <taxon>Spermatophyta</taxon>
        <taxon>Magnoliopsida</taxon>
        <taxon>Liliopsida</taxon>
        <taxon>Dioscoreales</taxon>
        <taxon>Dioscoreaceae</taxon>
        <taxon>Dioscorea</taxon>
    </lineage>
</organism>
<keyword evidence="3" id="KW-0813">Transport</keyword>
<keyword evidence="4 8" id="KW-0812">Transmembrane</keyword>
<evidence type="ECO:0000256" key="5">
    <source>
        <dbReference type="ARBA" id="ARBA00022927"/>
    </source>
</evidence>
<feature type="transmembrane region" description="Helical" evidence="8">
    <location>
        <begin position="194"/>
        <end position="214"/>
    </location>
</feature>
<evidence type="ECO:0000313" key="11">
    <source>
        <dbReference type="Proteomes" id="UP001085076"/>
    </source>
</evidence>
<dbReference type="InterPro" id="IPR006011">
    <property type="entry name" value="Syntaxin_N"/>
</dbReference>
<proteinExistence type="inferred from homology"/>
<dbReference type="GO" id="GO:0006906">
    <property type="term" value="P:vesicle fusion"/>
    <property type="evidence" value="ECO:0007669"/>
    <property type="project" value="TreeGrafter"/>
</dbReference>
<evidence type="ECO:0000256" key="1">
    <source>
        <dbReference type="ARBA" id="ARBA00004521"/>
    </source>
</evidence>
<keyword evidence="11" id="KW-1185">Reference proteome</keyword>
<dbReference type="Pfam" id="PF00804">
    <property type="entry name" value="Syntaxin"/>
    <property type="match status" value="1"/>
</dbReference>
<gene>
    <name evidence="10" type="ORF">J5N97_023429</name>
</gene>
<keyword evidence="5" id="KW-0653">Protein transport</keyword>
<comment type="subcellular location">
    <subcellularLocation>
        <location evidence="1">Cell membrane</location>
        <topology evidence="1">Single-pass type IV membrane protein</topology>
    </subcellularLocation>
</comment>
<dbReference type="OrthoDB" id="1936500at2759"/>
<dbReference type="PANTHER" id="PTHR19957">
    <property type="entry name" value="SYNTAXIN"/>
    <property type="match status" value="1"/>
</dbReference>
<dbReference type="GO" id="GO:0006886">
    <property type="term" value="P:intracellular protein transport"/>
    <property type="evidence" value="ECO:0007669"/>
    <property type="project" value="InterPro"/>
</dbReference>
<comment type="similarity">
    <text evidence="2">Belongs to the syntaxin family.</text>
</comment>
<dbReference type="SUPFAM" id="SSF47661">
    <property type="entry name" value="t-snare proteins"/>
    <property type="match status" value="1"/>
</dbReference>
<dbReference type="Gene3D" id="1.20.5.110">
    <property type="match status" value="1"/>
</dbReference>
<name>A0A9D5H7Z5_9LILI</name>
<dbReference type="GO" id="GO:0048278">
    <property type="term" value="P:vesicle docking"/>
    <property type="evidence" value="ECO:0007669"/>
    <property type="project" value="TreeGrafter"/>
</dbReference>
<dbReference type="CDD" id="cd15848">
    <property type="entry name" value="SNARE_syntaxin1-like"/>
    <property type="match status" value="1"/>
</dbReference>
<dbReference type="PROSITE" id="PS50192">
    <property type="entry name" value="T_SNARE"/>
    <property type="match status" value="1"/>
</dbReference>
<reference evidence="10" key="2">
    <citation type="journal article" date="2022" name="Hortic Res">
        <title>The genome of Dioscorea zingiberensis sheds light on the biosynthesis, origin and evolution of the medicinally important diosgenin saponins.</title>
        <authorList>
            <person name="Li Y."/>
            <person name="Tan C."/>
            <person name="Li Z."/>
            <person name="Guo J."/>
            <person name="Li S."/>
            <person name="Chen X."/>
            <person name="Wang C."/>
            <person name="Dai X."/>
            <person name="Yang H."/>
            <person name="Song W."/>
            <person name="Hou L."/>
            <person name="Xu J."/>
            <person name="Tong Z."/>
            <person name="Xu A."/>
            <person name="Yuan X."/>
            <person name="Wang W."/>
            <person name="Yang Q."/>
            <person name="Chen L."/>
            <person name="Sun Z."/>
            <person name="Wang K."/>
            <person name="Pan B."/>
            <person name="Chen J."/>
            <person name="Bao Y."/>
            <person name="Liu F."/>
            <person name="Qi X."/>
            <person name="Gang D.R."/>
            <person name="Wen J."/>
            <person name="Li J."/>
        </authorList>
    </citation>
    <scope>NUCLEOTIDE SEQUENCE</scope>
    <source>
        <strain evidence="10">Dzin_1.0</strain>
    </source>
</reference>
<dbReference type="Pfam" id="PF05739">
    <property type="entry name" value="SNARE"/>
    <property type="match status" value="1"/>
</dbReference>
<evidence type="ECO:0000259" key="9">
    <source>
        <dbReference type="PROSITE" id="PS50192"/>
    </source>
</evidence>
<dbReference type="InterPro" id="IPR006012">
    <property type="entry name" value="Syntaxin/epimorphin_CS"/>
</dbReference>
<dbReference type="GO" id="GO:0012505">
    <property type="term" value="C:endomembrane system"/>
    <property type="evidence" value="ECO:0007669"/>
    <property type="project" value="TreeGrafter"/>
</dbReference>
<dbReference type="Proteomes" id="UP001085076">
    <property type="component" value="Miscellaneous, Linkage group lg07"/>
</dbReference>
<dbReference type="InterPro" id="IPR000727">
    <property type="entry name" value="T_SNARE_dom"/>
</dbReference>
<dbReference type="GO" id="GO:0031201">
    <property type="term" value="C:SNARE complex"/>
    <property type="evidence" value="ECO:0007669"/>
    <property type="project" value="TreeGrafter"/>
</dbReference>
<protein>
    <recommendedName>
        <fullName evidence="9">t-SNARE coiled-coil homology domain-containing protein</fullName>
    </recommendedName>
</protein>
<evidence type="ECO:0000256" key="7">
    <source>
        <dbReference type="ARBA" id="ARBA00023136"/>
    </source>
</evidence>
<sequence>MPQLFGLSCSYHHPDNNVHCSDEESFERIRGRYPGESDIESGNGFSPESRDMGMNGFFEKVGKIEKQIENITALYYKLQQRVSFFFSALKEQMEKDVEEVKLIALKLKKGLEELDRDITDTLAEIQERHDAVMELEQKLLDLQQMFLDMSVMVDAQGDILNDIETQVSNSIEHVQKATVTLKEAKKLQRNTRKWMCFAILILLVIIIMVLASVLKDFKKS</sequence>
<dbReference type="InterPro" id="IPR045242">
    <property type="entry name" value="Syntaxin"/>
</dbReference>
<dbReference type="InterPro" id="IPR010989">
    <property type="entry name" value="SNARE"/>
</dbReference>
<dbReference type="AlphaFoldDB" id="A0A9D5H7Z5"/>
<dbReference type="EMBL" id="JAGGNH010000007">
    <property type="protein sequence ID" value="KAJ0966512.1"/>
    <property type="molecule type" value="Genomic_DNA"/>
</dbReference>
<evidence type="ECO:0000256" key="3">
    <source>
        <dbReference type="ARBA" id="ARBA00022448"/>
    </source>
</evidence>
<dbReference type="PROSITE" id="PS00914">
    <property type="entry name" value="SYNTAXIN"/>
    <property type="match status" value="1"/>
</dbReference>
<dbReference type="GO" id="GO:0005484">
    <property type="term" value="F:SNAP receptor activity"/>
    <property type="evidence" value="ECO:0007669"/>
    <property type="project" value="InterPro"/>
</dbReference>
<evidence type="ECO:0000313" key="10">
    <source>
        <dbReference type="EMBL" id="KAJ0966512.1"/>
    </source>
</evidence>
<keyword evidence="6 8" id="KW-1133">Transmembrane helix</keyword>
<dbReference type="FunFam" id="1.20.5.110:FF:000008">
    <property type="entry name" value="Syntaxin 132"/>
    <property type="match status" value="1"/>
</dbReference>
<dbReference type="GO" id="GO:0000149">
    <property type="term" value="F:SNARE binding"/>
    <property type="evidence" value="ECO:0007669"/>
    <property type="project" value="TreeGrafter"/>
</dbReference>
<evidence type="ECO:0000256" key="2">
    <source>
        <dbReference type="ARBA" id="ARBA00009063"/>
    </source>
</evidence>
<evidence type="ECO:0000256" key="8">
    <source>
        <dbReference type="SAM" id="Phobius"/>
    </source>
</evidence>
<keyword evidence="7 8" id="KW-0472">Membrane</keyword>
<dbReference type="GO" id="GO:0006887">
    <property type="term" value="P:exocytosis"/>
    <property type="evidence" value="ECO:0007669"/>
    <property type="project" value="TreeGrafter"/>
</dbReference>
<comment type="caution">
    <text evidence="10">The sequence shown here is derived from an EMBL/GenBank/DDBJ whole genome shotgun (WGS) entry which is preliminary data.</text>
</comment>
<reference evidence="10" key="1">
    <citation type="submission" date="2021-03" db="EMBL/GenBank/DDBJ databases">
        <authorList>
            <person name="Li Z."/>
            <person name="Yang C."/>
        </authorList>
    </citation>
    <scope>NUCLEOTIDE SEQUENCE</scope>
    <source>
        <strain evidence="10">Dzin_1.0</strain>
        <tissue evidence="10">Leaf</tissue>
    </source>
</reference>
<dbReference type="PANTHER" id="PTHR19957:SF307">
    <property type="entry name" value="PROTEIN SSO1-RELATED"/>
    <property type="match status" value="1"/>
</dbReference>